<sequence length="154" mass="18309">MKLNEYLANRLKEIFTEGKWVLGTNFKEQIIDLDWEQATQKIDDFNTIADLTFHIDYYIAGVKKVLKGGTLDIRDKYSFDYPPIKSEEDWQNLVSKFCLDADEFIELVENMSEEKILSDFVDKQYGTYYRNIDAMIEHTYYHLGQIILIKKRIK</sequence>
<dbReference type="Gene3D" id="1.20.120.450">
    <property type="entry name" value="dinb family like domain"/>
    <property type="match status" value="1"/>
</dbReference>
<name>A0A2W7R7B7_9BACT</name>
<gene>
    <name evidence="1" type="ORF">LV85_04225</name>
</gene>
<proteinExistence type="predicted"/>
<dbReference type="OrthoDB" id="9814103at2"/>
<evidence type="ECO:0008006" key="3">
    <source>
        <dbReference type="Google" id="ProtNLM"/>
    </source>
</evidence>
<accession>A0A2W7R7B7</accession>
<dbReference type="Proteomes" id="UP000248882">
    <property type="component" value="Unassembled WGS sequence"/>
</dbReference>
<dbReference type="SUPFAM" id="SSF109854">
    <property type="entry name" value="DinB/YfiT-like putative metalloenzymes"/>
    <property type="match status" value="1"/>
</dbReference>
<organism evidence="1 2">
    <name type="scientific">Algoriphagus chordae</name>
    <dbReference type="NCBI Taxonomy" id="237019"/>
    <lineage>
        <taxon>Bacteria</taxon>
        <taxon>Pseudomonadati</taxon>
        <taxon>Bacteroidota</taxon>
        <taxon>Cytophagia</taxon>
        <taxon>Cytophagales</taxon>
        <taxon>Cyclobacteriaceae</taxon>
        <taxon>Algoriphagus</taxon>
    </lineage>
</organism>
<protein>
    <recommendedName>
        <fullName evidence="3">Damage-inducible protein DinB</fullName>
    </recommendedName>
</protein>
<dbReference type="AlphaFoldDB" id="A0A2W7R7B7"/>
<evidence type="ECO:0000313" key="2">
    <source>
        <dbReference type="Proteomes" id="UP000248882"/>
    </source>
</evidence>
<dbReference type="RefSeq" id="WP_111323149.1">
    <property type="nucleotide sequence ID" value="NZ_QKZT01000030.1"/>
</dbReference>
<dbReference type="EMBL" id="QKZT01000030">
    <property type="protein sequence ID" value="PZX46505.1"/>
    <property type="molecule type" value="Genomic_DNA"/>
</dbReference>
<reference evidence="1 2" key="1">
    <citation type="submission" date="2018-06" db="EMBL/GenBank/DDBJ databases">
        <title>Genomic Encyclopedia of Archaeal and Bacterial Type Strains, Phase II (KMG-II): from individual species to whole genera.</title>
        <authorList>
            <person name="Goeker M."/>
        </authorList>
    </citation>
    <scope>NUCLEOTIDE SEQUENCE [LARGE SCALE GENOMIC DNA]</scope>
    <source>
        <strain evidence="1 2">DSM 19830</strain>
    </source>
</reference>
<comment type="caution">
    <text evidence="1">The sequence shown here is derived from an EMBL/GenBank/DDBJ whole genome shotgun (WGS) entry which is preliminary data.</text>
</comment>
<dbReference type="InterPro" id="IPR034660">
    <property type="entry name" value="DinB/YfiT-like"/>
</dbReference>
<evidence type="ECO:0000313" key="1">
    <source>
        <dbReference type="EMBL" id="PZX46505.1"/>
    </source>
</evidence>
<keyword evidence="2" id="KW-1185">Reference proteome</keyword>